<gene>
    <name evidence="2" type="ORF">QYB95_07030</name>
</gene>
<dbReference type="RefSeq" id="WP_301137588.1">
    <property type="nucleotide sequence ID" value="NZ_JAUHTQ010000004.1"/>
</dbReference>
<accession>A0ABT8GPD7</accession>
<feature type="transmembrane region" description="Helical" evidence="1">
    <location>
        <begin position="68"/>
        <end position="86"/>
    </location>
</feature>
<evidence type="ECO:0000256" key="1">
    <source>
        <dbReference type="SAM" id="Phobius"/>
    </source>
</evidence>
<keyword evidence="3" id="KW-1185">Reference proteome</keyword>
<name>A0ABT8GPD7_9BACL</name>
<feature type="transmembrane region" description="Helical" evidence="1">
    <location>
        <begin position="192"/>
        <end position="213"/>
    </location>
</feature>
<keyword evidence="1" id="KW-0472">Membrane</keyword>
<organism evidence="2 3">
    <name type="scientific">Ureibacillus aquaedulcis</name>
    <dbReference type="NCBI Taxonomy" id="3058421"/>
    <lineage>
        <taxon>Bacteria</taxon>
        <taxon>Bacillati</taxon>
        <taxon>Bacillota</taxon>
        <taxon>Bacilli</taxon>
        <taxon>Bacillales</taxon>
        <taxon>Caryophanaceae</taxon>
        <taxon>Ureibacillus</taxon>
    </lineage>
</organism>
<keyword evidence="1" id="KW-1133">Transmembrane helix</keyword>
<feature type="transmembrane region" description="Helical" evidence="1">
    <location>
        <begin position="41"/>
        <end position="61"/>
    </location>
</feature>
<dbReference type="EMBL" id="JAUHTQ010000004">
    <property type="protein sequence ID" value="MDN4493282.1"/>
    <property type="molecule type" value="Genomic_DNA"/>
</dbReference>
<feature type="transmembrane region" description="Helical" evidence="1">
    <location>
        <begin position="98"/>
        <end position="123"/>
    </location>
</feature>
<keyword evidence="1" id="KW-0812">Transmembrane</keyword>
<feature type="transmembrane region" description="Helical" evidence="1">
    <location>
        <begin position="154"/>
        <end position="172"/>
    </location>
</feature>
<reference evidence="2" key="1">
    <citation type="submission" date="2023-07" db="EMBL/GenBank/DDBJ databases">
        <title>Ureibacillus sp. isolated from freshwater well.</title>
        <authorList>
            <person name="Kirdat K."/>
            <person name="Bhatt A."/>
            <person name="Teware R."/>
            <person name="Bhavsar Y."/>
            <person name="Yadav A."/>
        </authorList>
    </citation>
    <scope>NUCLEOTIDE SEQUENCE</scope>
    <source>
        <strain evidence="2">BA0131</strain>
    </source>
</reference>
<protein>
    <submittedName>
        <fullName evidence="2">Beta-carotene 15,15'-monooxygenase</fullName>
    </submittedName>
</protein>
<feature type="transmembrane region" description="Helical" evidence="1">
    <location>
        <begin position="12"/>
        <end position="29"/>
    </location>
</feature>
<evidence type="ECO:0000313" key="3">
    <source>
        <dbReference type="Proteomes" id="UP001172743"/>
    </source>
</evidence>
<proteinExistence type="predicted"/>
<dbReference type="Proteomes" id="UP001172743">
    <property type="component" value="Unassembled WGS sequence"/>
</dbReference>
<evidence type="ECO:0000313" key="2">
    <source>
        <dbReference type="EMBL" id="MDN4493282.1"/>
    </source>
</evidence>
<sequence>MAAIQKSRQNIWLILLLFVLGSNMILYRTELGESVIEGATKGVVIGSLIDLAIVSPLLFLLWKKQKSVKVFVLLTATGLVIARFVIPMEYLAPYAAITWAAIAVEAGLVLLELLLIVTLFRFLPKIVKATKESPLPMSFGFSNAVDLYVKKHPIIHIICSEMLMFYYALMSWRKRPNQNDGTLTLHKNSSYIAFQVMMIHAIVIETVGIHWWLHDKSIILSLVLLIFNIYSVIFFLADIQAVRLNPVHLDENKFYISLGLIKRMEIEWDQIEEIITDKEILRQKIKKDTIDFMAKDFEEVIPDVILKLKKPKEATLIMGIKKPYQKVAVKFDNHQLFMDALKKYKTI</sequence>
<comment type="caution">
    <text evidence="2">The sequence shown here is derived from an EMBL/GenBank/DDBJ whole genome shotgun (WGS) entry which is preliminary data.</text>
</comment>
<feature type="transmembrane region" description="Helical" evidence="1">
    <location>
        <begin position="218"/>
        <end position="237"/>
    </location>
</feature>